<dbReference type="SUPFAM" id="SSF48208">
    <property type="entry name" value="Six-hairpin glycosidases"/>
    <property type="match status" value="1"/>
</dbReference>
<sequence length="1019" mass="114014">MVFSSDASWIWDEGEVSPRNFWLRVRRSFRVASALRRATLLITADSRYELFVNGEDVGNGPVRSFPWAYSYDEYDVTAWLRGAGEENVLAVRVVHWGDHTFQYIRGRGGLLCELVLEFADGRSERISSDASWLVAPDLVFDRHTPRIAVQQAFEEQYDARQEDGWQLAGYQAEDWRPATIIGPVGTAPWHELVPRGIPFLTRDVVLPTQVLAAELAQPPAGYRWSFDLRHRVRDLGLGLRGEDLGTRGVAFVTEIVAEQDCRVMLVQMSNADYEGRGSSCNGQLLAGELELHAGRNLFVVAGTEWPALYFQTDAALTFDASRLLPADHEAPWAYLGPFDERDATYSQLLAASSPEQLPAVQATAIAASESMEDIALLTRGQHFALPPAGFCAASIAGPQPRQQLASSGDVPLVEYTSALLHQNADYTLLYPQQEGDVHLIVDFGRELVGFPVLDLDAPEGTIVDANFFEGIDASGIFWTDMLRNTFRYTCRFGRQTFRSHQRRGYRYASLTFRFPASASAPLKLYNVRTLLNTYPVERRGSFACSDALLSDIWDVAAYTVQLCMEDTYVDCPAYEQVFWVGDARNSALINAVAFGAYDLTTRCLLLTAQSLSRNLDSIKPEHLRKRAHLTTDHVASGWFSEIPMWTFLWIWNVQEHYQITGDHDVLAQLYPAVRECLQRSLEFLSPRGLLNLPDVWNLVDWSAMDLTRDGEVTSSNALLVESLRRAAALAEVLAATRPEQEAELRSDATSYRNAAERIYQAINAYCWSEERGAYVDTVRDEQGYTYHQALAAEYGTALDTCERFLARTRISEHTNTLILLCHCAPADRRERILPLVEAARQGKFIGSSPAEASKFPAEQIVPVGSPWFLFFTAETLFAQQRLDAVIDLMREQWGRMLEKGATTFWETFPNLTSPHWSRSLCHGWSAAPAYFLSTQVLGIQPAAPGYSQVRIAPQTSGLQWARGTVPTPHGDISISWTHHNATLDLDVHLPPGTTGEIVLPDASYPITPGQSRYSLPQKI</sequence>
<evidence type="ECO:0000313" key="5">
    <source>
        <dbReference type="EMBL" id="GHO83480.1"/>
    </source>
</evidence>
<dbReference type="InterPro" id="IPR008979">
    <property type="entry name" value="Galactose-bd-like_sf"/>
</dbReference>
<dbReference type="Gene3D" id="2.60.120.260">
    <property type="entry name" value="Galactose-binding domain-like"/>
    <property type="match status" value="3"/>
</dbReference>
<dbReference type="PANTHER" id="PTHR34987:SF4">
    <property type="entry name" value="ALPHA-L-RHAMNOSIDASE C-TERMINAL DOMAIN-CONTAINING PROTEIN"/>
    <property type="match status" value="1"/>
</dbReference>
<accession>A0ABQ3VBF0</accession>
<dbReference type="Pfam" id="PF17389">
    <property type="entry name" value="Bac_rhamnosid6H"/>
    <property type="match status" value="2"/>
</dbReference>
<dbReference type="SUPFAM" id="SSF49785">
    <property type="entry name" value="Galactose-binding domain-like"/>
    <property type="match status" value="1"/>
</dbReference>
<feature type="domain" description="Bacterial alpha-L-rhamnosidase N-terminal" evidence="2">
    <location>
        <begin position="35"/>
        <end position="181"/>
    </location>
</feature>
<dbReference type="Proteomes" id="UP000635565">
    <property type="component" value="Unassembled WGS sequence"/>
</dbReference>
<dbReference type="InterPro" id="IPR008902">
    <property type="entry name" value="Rhamnosid_concanavalin"/>
</dbReference>
<evidence type="ECO:0000259" key="4">
    <source>
        <dbReference type="Pfam" id="PF17390"/>
    </source>
</evidence>
<dbReference type="InterPro" id="IPR035396">
    <property type="entry name" value="Bac_rhamnosid6H"/>
</dbReference>
<dbReference type="Pfam" id="PF08531">
    <property type="entry name" value="Bac_rhamnosid_N"/>
    <property type="match status" value="1"/>
</dbReference>
<organism evidence="5 6">
    <name type="scientific">Dictyobacter formicarum</name>
    <dbReference type="NCBI Taxonomy" id="2778368"/>
    <lineage>
        <taxon>Bacteria</taxon>
        <taxon>Bacillati</taxon>
        <taxon>Chloroflexota</taxon>
        <taxon>Ktedonobacteria</taxon>
        <taxon>Ktedonobacterales</taxon>
        <taxon>Dictyobacteraceae</taxon>
        <taxon>Dictyobacter</taxon>
    </lineage>
</organism>
<dbReference type="PANTHER" id="PTHR34987">
    <property type="entry name" value="C, PUTATIVE (AFU_ORTHOLOGUE AFUA_3G02880)-RELATED"/>
    <property type="match status" value="1"/>
</dbReference>
<dbReference type="Gene3D" id="1.50.10.10">
    <property type="match status" value="1"/>
</dbReference>
<dbReference type="RefSeq" id="WP_236022852.1">
    <property type="nucleotide sequence ID" value="NZ_BNJJ01000003.1"/>
</dbReference>
<feature type="domain" description="Alpha-L-rhamnosidase C-terminal" evidence="4">
    <location>
        <begin position="938"/>
        <end position="1006"/>
    </location>
</feature>
<dbReference type="Pfam" id="PF17390">
    <property type="entry name" value="Bac_rhamnosid_C"/>
    <property type="match status" value="1"/>
</dbReference>
<evidence type="ECO:0008006" key="7">
    <source>
        <dbReference type="Google" id="ProtNLM"/>
    </source>
</evidence>
<dbReference type="InterPro" id="IPR012341">
    <property type="entry name" value="6hp_glycosidase-like_sf"/>
</dbReference>
<evidence type="ECO:0000313" key="6">
    <source>
        <dbReference type="Proteomes" id="UP000635565"/>
    </source>
</evidence>
<proteinExistence type="predicted"/>
<dbReference type="InterPro" id="IPR035398">
    <property type="entry name" value="Bac_rhamnosid_C"/>
</dbReference>
<dbReference type="EMBL" id="BNJJ01000003">
    <property type="protein sequence ID" value="GHO83480.1"/>
    <property type="molecule type" value="Genomic_DNA"/>
</dbReference>
<feature type="domain" description="Alpha-L-rhamnosidase concanavalin-like" evidence="1">
    <location>
        <begin position="436"/>
        <end position="513"/>
    </location>
</feature>
<dbReference type="Gene3D" id="2.60.420.10">
    <property type="entry name" value="Maltose phosphorylase, domain 3"/>
    <property type="match status" value="1"/>
</dbReference>
<gene>
    <name evidence="5" type="ORF">KSZ_14860</name>
</gene>
<evidence type="ECO:0000259" key="1">
    <source>
        <dbReference type="Pfam" id="PF05592"/>
    </source>
</evidence>
<keyword evidence="6" id="KW-1185">Reference proteome</keyword>
<evidence type="ECO:0000259" key="3">
    <source>
        <dbReference type="Pfam" id="PF17389"/>
    </source>
</evidence>
<evidence type="ECO:0000259" key="2">
    <source>
        <dbReference type="Pfam" id="PF08531"/>
    </source>
</evidence>
<protein>
    <recommendedName>
        <fullName evidence="7">Alpha-L-rhamnosidase</fullName>
    </recommendedName>
</protein>
<feature type="domain" description="Alpha-L-rhamnosidase six-hairpin glycosidase" evidence="3">
    <location>
        <begin position="864"/>
        <end position="936"/>
    </location>
</feature>
<name>A0ABQ3VBF0_9CHLR</name>
<reference evidence="5 6" key="1">
    <citation type="journal article" date="2021" name="Int. J. Syst. Evol. Microbiol.">
        <title>Reticulibacter mediterranei gen. nov., sp. nov., within the new family Reticulibacteraceae fam. nov., and Ktedonospora formicarum gen. nov., sp. nov., Ktedonobacter robiniae sp. nov., Dictyobacter formicarum sp. nov. and Dictyobacter arantiisoli sp. nov., belonging to the class Ktedonobacteria.</title>
        <authorList>
            <person name="Yabe S."/>
            <person name="Zheng Y."/>
            <person name="Wang C.M."/>
            <person name="Sakai Y."/>
            <person name="Abe K."/>
            <person name="Yokota A."/>
            <person name="Donadio S."/>
            <person name="Cavaletti L."/>
            <person name="Monciardini P."/>
        </authorList>
    </citation>
    <scope>NUCLEOTIDE SEQUENCE [LARGE SCALE GENOMIC DNA]</scope>
    <source>
        <strain evidence="5 6">SOSP1-9</strain>
    </source>
</reference>
<feature type="domain" description="Alpha-L-rhamnosidase six-hairpin glycosidase" evidence="3">
    <location>
        <begin position="538"/>
        <end position="780"/>
    </location>
</feature>
<dbReference type="InterPro" id="IPR008928">
    <property type="entry name" value="6-hairpin_glycosidase_sf"/>
</dbReference>
<dbReference type="InterPro" id="IPR013737">
    <property type="entry name" value="Bac_rhamnosid_N"/>
</dbReference>
<comment type="caution">
    <text evidence="5">The sequence shown here is derived from an EMBL/GenBank/DDBJ whole genome shotgun (WGS) entry which is preliminary data.</text>
</comment>
<dbReference type="Pfam" id="PF05592">
    <property type="entry name" value="Bac_rhamnosid"/>
    <property type="match status" value="1"/>
</dbReference>